<dbReference type="Gene3D" id="3.10.620.30">
    <property type="match status" value="1"/>
</dbReference>
<comment type="caution">
    <text evidence="2">The sequence shown here is derived from an EMBL/GenBank/DDBJ whole genome shotgun (WGS) entry which is preliminary data.</text>
</comment>
<gene>
    <name evidence="2" type="ORF">Raf01_33010</name>
</gene>
<evidence type="ECO:0000313" key="2">
    <source>
        <dbReference type="EMBL" id="GIH15129.1"/>
    </source>
</evidence>
<proteinExistence type="predicted"/>
<dbReference type="Pfam" id="PF18626">
    <property type="entry name" value="Gln_deamidase_2"/>
    <property type="match status" value="1"/>
</dbReference>
<organism evidence="2 3">
    <name type="scientific">Rugosimonospora africana</name>
    <dbReference type="NCBI Taxonomy" id="556532"/>
    <lineage>
        <taxon>Bacteria</taxon>
        <taxon>Bacillati</taxon>
        <taxon>Actinomycetota</taxon>
        <taxon>Actinomycetes</taxon>
        <taxon>Micromonosporales</taxon>
        <taxon>Micromonosporaceae</taxon>
        <taxon>Rugosimonospora</taxon>
    </lineage>
</organism>
<protein>
    <recommendedName>
        <fullName evidence="1">Protein glutaminase domain-containing protein</fullName>
    </recommendedName>
</protein>
<dbReference type="Proteomes" id="UP000642748">
    <property type="component" value="Unassembled WGS sequence"/>
</dbReference>
<keyword evidence="3" id="KW-1185">Reference proteome</keyword>
<reference evidence="2" key="1">
    <citation type="submission" date="2021-01" db="EMBL/GenBank/DDBJ databases">
        <title>Whole genome shotgun sequence of Rugosimonospora africana NBRC 104875.</title>
        <authorList>
            <person name="Komaki H."/>
            <person name="Tamura T."/>
        </authorList>
    </citation>
    <scope>NUCLEOTIDE SEQUENCE</scope>
    <source>
        <strain evidence="2">NBRC 104875</strain>
    </source>
</reference>
<dbReference type="RefSeq" id="WP_203918774.1">
    <property type="nucleotide sequence ID" value="NZ_BONZ01000031.1"/>
</dbReference>
<dbReference type="EMBL" id="BONZ01000031">
    <property type="protein sequence ID" value="GIH15129.1"/>
    <property type="molecule type" value="Genomic_DNA"/>
</dbReference>
<accession>A0A8J3VQG9</accession>
<feature type="domain" description="Protein glutaminase" evidence="1">
    <location>
        <begin position="92"/>
        <end position="197"/>
    </location>
</feature>
<evidence type="ECO:0000313" key="3">
    <source>
        <dbReference type="Proteomes" id="UP000642748"/>
    </source>
</evidence>
<sequence>MGFFLWASDTAREVVYDSNRNPVALIDEPVRLYRPRDDGAAPMLDVVILTGTFAGLNGRVPRDRVFADQNGYVSTEQELTALAAAMEREVFKDRHQIWRRIPFLAGSMHCWARADAMAELLKTSGYTVKKLILINYGGLEVDSIFGDDLTDPNGATGFTWKWHIAPIVFLGNENRPFVIDPSLLTTAAPADQWMAKMKVTTATPMNYEAMVNRLLLTKRYPVKPETSWLVLAEEDVLEPPPKPNKPQERDDETSRTYVIGALEDSWDSLPQRFAVAALNTLRNNWLAAVAADAGRSASTNPYGEYQANLTDAIGLCNQLNREQRDSLVDDYPELLKAIGLTFIGTGVEADIATLFSILNNQVGAQ</sequence>
<dbReference type="AlphaFoldDB" id="A0A8J3VQG9"/>
<evidence type="ECO:0000259" key="1">
    <source>
        <dbReference type="Pfam" id="PF18626"/>
    </source>
</evidence>
<dbReference type="InterPro" id="IPR041325">
    <property type="entry name" value="Gln_deamidase_2"/>
</dbReference>
<name>A0A8J3VQG9_9ACTN</name>